<dbReference type="OrthoDB" id="256352at2"/>
<keyword evidence="1" id="KW-0812">Transmembrane</keyword>
<dbReference type="InterPro" id="IPR008756">
    <property type="entry name" value="Peptidase_M56"/>
</dbReference>
<proteinExistence type="predicted"/>
<evidence type="ECO:0000313" key="3">
    <source>
        <dbReference type="EMBL" id="QEG24681.1"/>
    </source>
</evidence>
<accession>A0A5B9PQD0</accession>
<keyword evidence="1" id="KW-0472">Membrane</keyword>
<dbReference type="Gene3D" id="3.30.2010.10">
    <property type="entry name" value="Metalloproteases ('zincins'), catalytic domain"/>
    <property type="match status" value="1"/>
</dbReference>
<dbReference type="PANTHER" id="PTHR34978">
    <property type="entry name" value="POSSIBLE SENSOR-TRANSDUCER PROTEIN BLAR"/>
    <property type="match status" value="1"/>
</dbReference>
<protein>
    <submittedName>
        <fullName evidence="3">Methicillin resistance mecR1 protein</fullName>
    </submittedName>
</protein>
<gene>
    <name evidence="3" type="primary">mecR1_2</name>
    <name evidence="3" type="ORF">MFFC18_46020</name>
</gene>
<dbReference type="Proteomes" id="UP000322214">
    <property type="component" value="Chromosome"/>
</dbReference>
<reference evidence="3 4" key="1">
    <citation type="submission" date="2019-08" db="EMBL/GenBank/DDBJ databases">
        <title>Deep-cultivation of Planctomycetes and their phenomic and genomic characterization uncovers novel biology.</title>
        <authorList>
            <person name="Wiegand S."/>
            <person name="Jogler M."/>
            <person name="Boedeker C."/>
            <person name="Pinto D."/>
            <person name="Vollmers J."/>
            <person name="Rivas-Marin E."/>
            <person name="Kohn T."/>
            <person name="Peeters S.H."/>
            <person name="Heuer A."/>
            <person name="Rast P."/>
            <person name="Oberbeckmann S."/>
            <person name="Bunk B."/>
            <person name="Jeske O."/>
            <person name="Meyerdierks A."/>
            <person name="Storesund J.E."/>
            <person name="Kallscheuer N."/>
            <person name="Luecker S."/>
            <person name="Lage O.M."/>
            <person name="Pohl T."/>
            <person name="Merkel B.J."/>
            <person name="Hornburger P."/>
            <person name="Mueller R.-W."/>
            <person name="Bruemmer F."/>
            <person name="Labrenz M."/>
            <person name="Spormann A.M."/>
            <person name="Op den Camp H."/>
            <person name="Overmann J."/>
            <person name="Amann R."/>
            <person name="Jetten M.S.M."/>
            <person name="Mascher T."/>
            <person name="Medema M.H."/>
            <person name="Devos D.P."/>
            <person name="Kaster A.-K."/>
            <person name="Ovreas L."/>
            <person name="Rohde M."/>
            <person name="Galperin M.Y."/>
            <person name="Jogler C."/>
        </authorList>
    </citation>
    <scope>NUCLEOTIDE SEQUENCE [LARGE SCALE GENOMIC DNA]</scope>
    <source>
        <strain evidence="3 4">FC18</strain>
    </source>
</reference>
<organism evidence="3 4">
    <name type="scientific">Mariniblastus fucicola</name>
    <dbReference type="NCBI Taxonomy" id="980251"/>
    <lineage>
        <taxon>Bacteria</taxon>
        <taxon>Pseudomonadati</taxon>
        <taxon>Planctomycetota</taxon>
        <taxon>Planctomycetia</taxon>
        <taxon>Pirellulales</taxon>
        <taxon>Pirellulaceae</taxon>
        <taxon>Mariniblastus</taxon>
    </lineage>
</organism>
<feature type="domain" description="Peptidase M56" evidence="2">
    <location>
        <begin position="128"/>
        <end position="328"/>
    </location>
</feature>
<keyword evidence="4" id="KW-1185">Reference proteome</keyword>
<sequence length="510" mass="55857">MNMLPSLLNDPALSCCLAATMVSLASLCGSAALKYRAALNGSLLLSSLIIIVLCPAMVYGVFFSGFRLRISHTTPVVAPESVAPSTSISASSPAIDSPVELSALSDQLLLEEAHIRPPPRSKQPVLFGYLRWNPIGRLLLGLWVGGSCVGLVKIIRTLCGTKAIIDRSQPFVDGELEKVKKQAGQQLGLKQFPLVRSSEHVAGPVVVGVHSPVILFPPRFAKALTSEQLLHVLVHEAAHVKNRDNAIRLIQQIAVMIWWWHPAVHLLVSQLSLAREQICDNAVLNEIDAVTYGETLLKVAVGVSTQIRPTLGSALFGSKQTLERRVQYFLNPRRSQMTHTNPFAVPMFVLLLFGATLVVTATRIEAQESSLPKQAVAESSKTILAPKSSGSELSPTIAAKTTREVVFEVRGISCVSRFTDSLKEHIVQLMDGVEGCRFAYLPEKENETKETISDPKSTGFPFGGTGRLTFQVQAEFDDRLLVKRLIDSPYYNTSSWVWVRRNKLSDFESP</sequence>
<dbReference type="Pfam" id="PF05569">
    <property type="entry name" value="Peptidase_M56"/>
    <property type="match status" value="1"/>
</dbReference>
<evidence type="ECO:0000313" key="4">
    <source>
        <dbReference type="Proteomes" id="UP000322214"/>
    </source>
</evidence>
<dbReference type="CDD" id="cd07341">
    <property type="entry name" value="M56_BlaR1_MecR1_like"/>
    <property type="match status" value="1"/>
</dbReference>
<dbReference type="KEGG" id="mff:MFFC18_46020"/>
<evidence type="ECO:0000259" key="2">
    <source>
        <dbReference type="Pfam" id="PF05569"/>
    </source>
</evidence>
<dbReference type="STRING" id="980251.GCA_001642875_00967"/>
<dbReference type="PANTHER" id="PTHR34978:SF3">
    <property type="entry name" value="SLR0241 PROTEIN"/>
    <property type="match status" value="1"/>
</dbReference>
<name>A0A5B9PQD0_9BACT</name>
<dbReference type="InterPro" id="IPR052173">
    <property type="entry name" value="Beta-lactam_resp_regulator"/>
</dbReference>
<dbReference type="AlphaFoldDB" id="A0A5B9PQD0"/>
<evidence type="ECO:0000256" key="1">
    <source>
        <dbReference type="SAM" id="Phobius"/>
    </source>
</evidence>
<dbReference type="EMBL" id="CP042912">
    <property type="protein sequence ID" value="QEG24681.1"/>
    <property type="molecule type" value="Genomic_DNA"/>
</dbReference>
<keyword evidence="1" id="KW-1133">Transmembrane helix</keyword>
<feature type="transmembrane region" description="Helical" evidence="1">
    <location>
        <begin position="42"/>
        <end position="62"/>
    </location>
</feature>